<dbReference type="Proteomes" id="UP001066276">
    <property type="component" value="Chromosome 4_1"/>
</dbReference>
<dbReference type="AlphaFoldDB" id="A0AAV7TER0"/>
<proteinExistence type="predicted"/>
<organism evidence="1 2">
    <name type="scientific">Pleurodeles waltl</name>
    <name type="common">Iberian ribbed newt</name>
    <dbReference type="NCBI Taxonomy" id="8319"/>
    <lineage>
        <taxon>Eukaryota</taxon>
        <taxon>Metazoa</taxon>
        <taxon>Chordata</taxon>
        <taxon>Craniata</taxon>
        <taxon>Vertebrata</taxon>
        <taxon>Euteleostomi</taxon>
        <taxon>Amphibia</taxon>
        <taxon>Batrachia</taxon>
        <taxon>Caudata</taxon>
        <taxon>Salamandroidea</taxon>
        <taxon>Salamandridae</taxon>
        <taxon>Pleurodelinae</taxon>
        <taxon>Pleurodeles</taxon>
    </lineage>
</organism>
<accession>A0AAV7TER0</accession>
<gene>
    <name evidence="1" type="ORF">NDU88_006160</name>
</gene>
<keyword evidence="2" id="KW-1185">Reference proteome</keyword>
<sequence length="96" mass="11110">MLTKIPANYKREKLETECSPDVEHNEASVTRSFVEKLFVSVQDNLQVVERDLSLDLQEVPRDLDEVGERIANLECKEDGRCEEIKGIQQEILHLQK</sequence>
<comment type="caution">
    <text evidence="1">The sequence shown here is derived from an EMBL/GenBank/DDBJ whole genome shotgun (WGS) entry which is preliminary data.</text>
</comment>
<evidence type="ECO:0000313" key="1">
    <source>
        <dbReference type="EMBL" id="KAJ1174338.1"/>
    </source>
</evidence>
<evidence type="ECO:0000313" key="2">
    <source>
        <dbReference type="Proteomes" id="UP001066276"/>
    </source>
</evidence>
<name>A0AAV7TER0_PLEWA</name>
<dbReference type="EMBL" id="JANPWB010000007">
    <property type="protein sequence ID" value="KAJ1174338.1"/>
    <property type="molecule type" value="Genomic_DNA"/>
</dbReference>
<protein>
    <submittedName>
        <fullName evidence="1">Uncharacterized protein</fullName>
    </submittedName>
</protein>
<reference evidence="1" key="1">
    <citation type="journal article" date="2022" name="bioRxiv">
        <title>Sequencing and chromosome-scale assembly of the giantPleurodeles waltlgenome.</title>
        <authorList>
            <person name="Brown T."/>
            <person name="Elewa A."/>
            <person name="Iarovenko S."/>
            <person name="Subramanian E."/>
            <person name="Araus A.J."/>
            <person name="Petzold A."/>
            <person name="Susuki M."/>
            <person name="Suzuki K.-i.T."/>
            <person name="Hayashi T."/>
            <person name="Toyoda A."/>
            <person name="Oliveira C."/>
            <person name="Osipova E."/>
            <person name="Leigh N.D."/>
            <person name="Simon A."/>
            <person name="Yun M.H."/>
        </authorList>
    </citation>
    <scope>NUCLEOTIDE SEQUENCE</scope>
    <source>
        <strain evidence="1">20211129_DDA</strain>
        <tissue evidence="1">Liver</tissue>
    </source>
</reference>